<dbReference type="EMBL" id="CP031357">
    <property type="protein sequence ID" value="AXK43615.1"/>
    <property type="molecule type" value="Genomic_DNA"/>
</dbReference>
<reference evidence="2" key="1">
    <citation type="submission" date="2018-07" db="EMBL/GenBank/DDBJ databases">
        <title>Genome sequence of Erythrobacter strain YH-07, an antagonistic bacterium isolated from Yellow Sea.</title>
        <authorList>
            <person name="Tang T."/>
            <person name="Liu Q."/>
            <person name="Sun X."/>
        </authorList>
    </citation>
    <scope>NUCLEOTIDE SEQUENCE [LARGE SCALE GENOMIC DNA]</scope>
    <source>
        <strain evidence="2">YH-07</strain>
    </source>
</reference>
<keyword evidence="2" id="KW-1185">Reference proteome</keyword>
<protein>
    <submittedName>
        <fullName evidence="1">Uncharacterized protein</fullName>
    </submittedName>
</protein>
<accession>A0A345YI63</accession>
<dbReference type="AlphaFoldDB" id="A0A345YI63"/>
<evidence type="ECO:0000313" key="2">
    <source>
        <dbReference type="Proteomes" id="UP000254508"/>
    </source>
</evidence>
<dbReference type="Proteomes" id="UP000254508">
    <property type="component" value="Chromosome"/>
</dbReference>
<organism evidence="1 2">
    <name type="scientific">Erythrobacter aureus</name>
    <dbReference type="NCBI Taxonomy" id="2182384"/>
    <lineage>
        <taxon>Bacteria</taxon>
        <taxon>Pseudomonadati</taxon>
        <taxon>Pseudomonadota</taxon>
        <taxon>Alphaproteobacteria</taxon>
        <taxon>Sphingomonadales</taxon>
        <taxon>Erythrobacteraceae</taxon>
        <taxon>Erythrobacter/Porphyrobacter group</taxon>
        <taxon>Erythrobacter</taxon>
    </lineage>
</organism>
<proteinExistence type="predicted"/>
<gene>
    <name evidence="1" type="ORF">DVR09_11645</name>
</gene>
<dbReference type="KEGG" id="err:DVR09_11645"/>
<dbReference type="OrthoDB" id="7408950at2"/>
<sequence length="177" mass="19604">MLAEAVAKPEDCLLLVWSNQEERRVDFDRENDFVEGGAISCATGTSASQFDAAIAALREAAKSGNKARILEEIGLPLLYIDAQGNRREIEDRQEVEAVFDEIFDPAMLDLLQQLDLSRMSVAKDQGAFFDLGALWLVVDRDGGRPRLMTVNRQALDEAIAAARDQAERNQGHPVPFD</sequence>
<evidence type="ECO:0000313" key="1">
    <source>
        <dbReference type="EMBL" id="AXK43615.1"/>
    </source>
</evidence>
<name>A0A345YI63_9SPHN</name>